<sequence>MVVHGRSSGRAEAVAAAITVAGGHAEVARGDLATDAGANAVVAKATEGGTIDILVNNAGYYHHLNRALPYPTSGWRPMRSTSCPPCA</sequence>
<dbReference type="EMBL" id="CP136511">
    <property type="protein sequence ID" value="WOD14717.1"/>
    <property type="molecule type" value="Genomic_DNA"/>
</dbReference>
<evidence type="ECO:0000313" key="3">
    <source>
        <dbReference type="Proteomes" id="UP001302652"/>
    </source>
</evidence>
<accession>A0ABZ0EEQ9</accession>
<evidence type="ECO:0000313" key="1">
    <source>
        <dbReference type="EMBL" id="WOD14687.1"/>
    </source>
</evidence>
<protein>
    <submittedName>
        <fullName evidence="2">SDR family NAD(P)-dependent oxidoreductase</fullName>
    </submittedName>
</protein>
<evidence type="ECO:0000313" key="2">
    <source>
        <dbReference type="EMBL" id="WOD14717.1"/>
    </source>
</evidence>
<dbReference type="InterPro" id="IPR036291">
    <property type="entry name" value="NAD(P)-bd_dom_sf"/>
</dbReference>
<dbReference type="EMBL" id="CP136511">
    <property type="protein sequence ID" value="WOD14687.1"/>
    <property type="molecule type" value="Genomic_DNA"/>
</dbReference>
<proteinExistence type="predicted"/>
<dbReference type="Gene3D" id="3.40.50.720">
    <property type="entry name" value="NAD(P)-binding Rossmann-like Domain"/>
    <property type="match status" value="1"/>
</dbReference>
<dbReference type="Pfam" id="PF00106">
    <property type="entry name" value="adh_short"/>
    <property type="match status" value="1"/>
</dbReference>
<organism evidence="2 3">
    <name type="scientific">Paraburkholderia kirstenboschensis</name>
    <dbReference type="NCBI Taxonomy" id="1245436"/>
    <lineage>
        <taxon>Bacteria</taxon>
        <taxon>Pseudomonadati</taxon>
        <taxon>Pseudomonadota</taxon>
        <taxon>Betaproteobacteria</taxon>
        <taxon>Burkholderiales</taxon>
        <taxon>Burkholderiaceae</taxon>
        <taxon>Paraburkholderia</taxon>
    </lineage>
</organism>
<keyword evidence="3" id="KW-1185">Reference proteome</keyword>
<reference evidence="2 3" key="1">
    <citation type="submission" date="2023-10" db="EMBL/GenBank/DDBJ databases">
        <title>Surface-active antibiotics is a multifunctional adaptation for post-fire microbes.</title>
        <authorList>
            <person name="Liu M.D."/>
            <person name="Du Y."/>
            <person name="Koupaei S.K."/>
            <person name="Kim N.R."/>
            <person name="Zhang W."/>
            <person name="Traxler M.F."/>
        </authorList>
    </citation>
    <scope>NUCLEOTIDE SEQUENCE [LARGE SCALE GENOMIC DNA]</scope>
    <source>
        <strain evidence="2 3">F3</strain>
    </source>
</reference>
<dbReference type="Proteomes" id="UP001302652">
    <property type="component" value="Chromosome 3"/>
</dbReference>
<name>A0ABZ0EEQ9_9BURK</name>
<gene>
    <name evidence="1" type="ORF">RW095_00020</name>
    <name evidence="2" type="ORF">RW095_02260</name>
</gene>
<dbReference type="InterPro" id="IPR002347">
    <property type="entry name" value="SDR_fam"/>
</dbReference>
<dbReference type="SUPFAM" id="SSF51735">
    <property type="entry name" value="NAD(P)-binding Rossmann-fold domains"/>
    <property type="match status" value="1"/>
</dbReference>